<dbReference type="HOGENOM" id="CLU_2250370_0_0_1"/>
<organism evidence="1 2">
    <name type="scientific">Galerina marginata (strain CBS 339.88)</name>
    <dbReference type="NCBI Taxonomy" id="685588"/>
    <lineage>
        <taxon>Eukaryota</taxon>
        <taxon>Fungi</taxon>
        <taxon>Dikarya</taxon>
        <taxon>Basidiomycota</taxon>
        <taxon>Agaricomycotina</taxon>
        <taxon>Agaricomycetes</taxon>
        <taxon>Agaricomycetidae</taxon>
        <taxon>Agaricales</taxon>
        <taxon>Agaricineae</taxon>
        <taxon>Strophariaceae</taxon>
        <taxon>Galerina</taxon>
    </lineage>
</organism>
<evidence type="ECO:0000313" key="2">
    <source>
        <dbReference type="Proteomes" id="UP000027222"/>
    </source>
</evidence>
<name>A0A067T8Q6_GALM3</name>
<reference evidence="2" key="1">
    <citation type="journal article" date="2014" name="Proc. Natl. Acad. Sci. U.S.A.">
        <title>Extensive sampling of basidiomycete genomes demonstrates inadequacy of the white-rot/brown-rot paradigm for wood decay fungi.</title>
        <authorList>
            <person name="Riley R."/>
            <person name="Salamov A.A."/>
            <person name="Brown D.W."/>
            <person name="Nagy L.G."/>
            <person name="Floudas D."/>
            <person name="Held B.W."/>
            <person name="Levasseur A."/>
            <person name="Lombard V."/>
            <person name="Morin E."/>
            <person name="Otillar R."/>
            <person name="Lindquist E.A."/>
            <person name="Sun H."/>
            <person name="LaButti K.M."/>
            <person name="Schmutz J."/>
            <person name="Jabbour D."/>
            <person name="Luo H."/>
            <person name="Baker S.E."/>
            <person name="Pisabarro A.G."/>
            <person name="Walton J.D."/>
            <person name="Blanchette R.A."/>
            <person name="Henrissat B."/>
            <person name="Martin F."/>
            <person name="Cullen D."/>
            <person name="Hibbett D.S."/>
            <person name="Grigoriev I.V."/>
        </authorList>
    </citation>
    <scope>NUCLEOTIDE SEQUENCE [LARGE SCALE GENOMIC DNA]</scope>
    <source>
        <strain evidence="2">CBS 339.88</strain>
    </source>
</reference>
<keyword evidence="2" id="KW-1185">Reference proteome</keyword>
<proteinExistence type="predicted"/>
<dbReference type="EMBL" id="KL142373">
    <property type="protein sequence ID" value="KDR79491.1"/>
    <property type="molecule type" value="Genomic_DNA"/>
</dbReference>
<dbReference type="Proteomes" id="UP000027222">
    <property type="component" value="Unassembled WGS sequence"/>
</dbReference>
<protein>
    <submittedName>
        <fullName evidence="1">Uncharacterized protein</fullName>
    </submittedName>
</protein>
<accession>A0A067T8Q6</accession>
<evidence type="ECO:0000313" key="1">
    <source>
        <dbReference type="EMBL" id="KDR79491.1"/>
    </source>
</evidence>
<gene>
    <name evidence="1" type="ORF">GALMADRAFT_1242926</name>
</gene>
<sequence length="104" mass="11883">MGRKRSLQVSLSGTFSDFRPRPMLPRRPLEMATKIASAASNPPYPFLNTSTPTCRTYLIRFDLHDFLFYHLVENGQRWAGTATCGRSQTRAVYMLIIEVITEGR</sequence>
<dbReference type="AlphaFoldDB" id="A0A067T8Q6"/>